<dbReference type="WBParaSite" id="SCUD_0002096701-mRNA-1">
    <property type="protein sequence ID" value="SCUD_0002096701-mRNA-1"/>
    <property type="gene ID" value="SCUD_0002096701"/>
</dbReference>
<dbReference type="GO" id="GO:0016020">
    <property type="term" value="C:membrane"/>
    <property type="evidence" value="ECO:0007669"/>
    <property type="project" value="UniProtKB-SubCell"/>
</dbReference>
<accession>A0A183L0W5</accession>
<evidence type="ECO:0000256" key="1">
    <source>
        <dbReference type="ARBA" id="ARBA00004606"/>
    </source>
</evidence>
<name>A0A183L0W5_9TREM</name>
<keyword evidence="5" id="KW-1133">Transmembrane helix</keyword>
<keyword evidence="3" id="KW-0812">Transmembrane</keyword>
<proteinExistence type="inferred from homology"/>
<keyword evidence="6" id="KW-0472">Membrane</keyword>
<keyword evidence="8" id="KW-1185">Reference proteome</keyword>
<evidence type="ECO:0000256" key="4">
    <source>
        <dbReference type="ARBA" id="ARBA00022968"/>
    </source>
</evidence>
<comment type="subcellular location">
    <subcellularLocation>
        <location evidence="1">Membrane</location>
        <topology evidence="1">Single-pass type II membrane protein</topology>
    </subcellularLocation>
</comment>
<dbReference type="EMBL" id="UZAK01045410">
    <property type="protein sequence ID" value="VDP73897.1"/>
    <property type="molecule type" value="Genomic_DNA"/>
</dbReference>
<dbReference type="Proteomes" id="UP000279833">
    <property type="component" value="Unassembled WGS sequence"/>
</dbReference>
<dbReference type="InterPro" id="IPR026050">
    <property type="entry name" value="C1GALT1/C1GALT1_chp1"/>
</dbReference>
<sequence length="204" mass="23610">MFTPELGPTDVSYAQNLANKINIYCYILTEPQSHLTKAYHVQTTWARRCTRFGFISSEEEKLMKMLAVDRTQNYVKHSWISMRETLRALHKQTYKAAYFLKADDTTYVIMENLRNALEYTDPRKPFIMGHIYKVSHLKTIIVTYFSVFKGIFIDRTVVVNCVHASLKKLLLEILHNGDNYESQAEIPRHLLGGLKGSAVTDKDL</sequence>
<gene>
    <name evidence="7" type="ORF">SCUD_LOCUS20964</name>
</gene>
<evidence type="ECO:0000256" key="3">
    <source>
        <dbReference type="ARBA" id="ARBA00022692"/>
    </source>
</evidence>
<dbReference type="PANTHER" id="PTHR23033">
    <property type="entry name" value="BETA1,3-GALACTOSYLTRANSFERASE"/>
    <property type="match status" value="1"/>
</dbReference>
<evidence type="ECO:0000313" key="7">
    <source>
        <dbReference type="EMBL" id="VDP73897.1"/>
    </source>
</evidence>
<dbReference type="Gene3D" id="3.90.550.50">
    <property type="match status" value="1"/>
</dbReference>
<dbReference type="PANTHER" id="PTHR23033:SF14">
    <property type="entry name" value="GLYCOPROTEIN-N-ACETYLGALACTOSAMINE 3-BETA-GALACTOSYLTRANSFERASE 1-RELATED"/>
    <property type="match status" value="1"/>
</dbReference>
<evidence type="ECO:0000313" key="9">
    <source>
        <dbReference type="WBParaSite" id="SCUD_0002096701-mRNA-1"/>
    </source>
</evidence>
<dbReference type="AlphaFoldDB" id="A0A183L0W5"/>
<evidence type="ECO:0000256" key="2">
    <source>
        <dbReference type="ARBA" id="ARBA00006462"/>
    </source>
</evidence>
<evidence type="ECO:0000256" key="5">
    <source>
        <dbReference type="ARBA" id="ARBA00022989"/>
    </source>
</evidence>
<organism evidence="9">
    <name type="scientific">Schistosoma curassoni</name>
    <dbReference type="NCBI Taxonomy" id="6186"/>
    <lineage>
        <taxon>Eukaryota</taxon>
        <taxon>Metazoa</taxon>
        <taxon>Spiralia</taxon>
        <taxon>Lophotrochozoa</taxon>
        <taxon>Platyhelminthes</taxon>
        <taxon>Trematoda</taxon>
        <taxon>Digenea</taxon>
        <taxon>Strigeidida</taxon>
        <taxon>Schistosomatoidea</taxon>
        <taxon>Schistosomatidae</taxon>
        <taxon>Schistosoma</taxon>
    </lineage>
</organism>
<reference evidence="7 8" key="2">
    <citation type="submission" date="2018-11" db="EMBL/GenBank/DDBJ databases">
        <authorList>
            <consortium name="Pathogen Informatics"/>
        </authorList>
    </citation>
    <scope>NUCLEOTIDE SEQUENCE [LARGE SCALE GENOMIC DNA]</scope>
    <source>
        <strain evidence="7">Dakar</strain>
        <strain evidence="8">Dakar, Senegal</strain>
    </source>
</reference>
<evidence type="ECO:0000313" key="8">
    <source>
        <dbReference type="Proteomes" id="UP000279833"/>
    </source>
</evidence>
<reference evidence="9" key="1">
    <citation type="submission" date="2016-06" db="UniProtKB">
        <authorList>
            <consortium name="WormBaseParasite"/>
        </authorList>
    </citation>
    <scope>IDENTIFICATION</scope>
</reference>
<keyword evidence="4" id="KW-0735">Signal-anchor</keyword>
<dbReference type="GO" id="GO:0016263">
    <property type="term" value="F:glycoprotein-N-acetylgalactosamine 3-beta-galactosyltransferase activity"/>
    <property type="evidence" value="ECO:0007669"/>
    <property type="project" value="TreeGrafter"/>
</dbReference>
<protein>
    <submittedName>
        <fullName evidence="9">N-acetylgalactosaminide beta-1,3-galactosyltransferase</fullName>
    </submittedName>
</protein>
<comment type="similarity">
    <text evidence="2">Belongs to the glycosyltransferase 31 family. Beta3-Gal-T subfamily.</text>
</comment>
<evidence type="ECO:0000256" key="6">
    <source>
        <dbReference type="ARBA" id="ARBA00023136"/>
    </source>
</evidence>
<dbReference type="STRING" id="6186.A0A183L0W5"/>